<dbReference type="Gene3D" id="3.40.640.10">
    <property type="entry name" value="Type I PLP-dependent aspartate aminotransferase-like (Major domain)"/>
    <property type="match status" value="1"/>
</dbReference>
<dbReference type="Proteomes" id="UP000193804">
    <property type="component" value="Unassembled WGS sequence"/>
</dbReference>
<comment type="similarity">
    <text evidence="2 5">Belongs to the DegT/DnrJ/EryC1 family.</text>
</comment>
<evidence type="ECO:0000313" key="7">
    <source>
        <dbReference type="Proteomes" id="UP000193804"/>
    </source>
</evidence>
<dbReference type="PIRSF" id="PIRSF000390">
    <property type="entry name" value="PLP_StrS"/>
    <property type="match status" value="1"/>
</dbReference>
<evidence type="ECO:0000256" key="5">
    <source>
        <dbReference type="RuleBase" id="RU004508"/>
    </source>
</evidence>
<name>A0A1X7IJM2_9BACT</name>
<dbReference type="SUPFAM" id="SSF53383">
    <property type="entry name" value="PLP-dependent transferases"/>
    <property type="match status" value="1"/>
</dbReference>
<dbReference type="PANTHER" id="PTHR30244">
    <property type="entry name" value="TRANSAMINASE"/>
    <property type="match status" value="1"/>
</dbReference>
<dbReference type="GO" id="GO:0008483">
    <property type="term" value="F:transaminase activity"/>
    <property type="evidence" value="ECO:0007669"/>
    <property type="project" value="TreeGrafter"/>
</dbReference>
<organism evidence="6 7">
    <name type="scientific">Marivirga sericea</name>
    <dbReference type="NCBI Taxonomy" id="1028"/>
    <lineage>
        <taxon>Bacteria</taxon>
        <taxon>Pseudomonadati</taxon>
        <taxon>Bacteroidota</taxon>
        <taxon>Cytophagia</taxon>
        <taxon>Cytophagales</taxon>
        <taxon>Marivirgaceae</taxon>
        <taxon>Marivirga</taxon>
    </lineage>
</organism>
<keyword evidence="7" id="KW-1185">Reference proteome</keyword>
<dbReference type="CDD" id="cd00616">
    <property type="entry name" value="AHBA_syn"/>
    <property type="match status" value="1"/>
</dbReference>
<dbReference type="InterPro" id="IPR015421">
    <property type="entry name" value="PyrdxlP-dep_Trfase_major"/>
</dbReference>
<evidence type="ECO:0000256" key="3">
    <source>
        <dbReference type="PIRSR" id="PIRSR000390-1"/>
    </source>
</evidence>
<dbReference type="STRING" id="1028.SAMN05661096_00722"/>
<feature type="active site" description="Proton acceptor" evidence="3">
    <location>
        <position position="186"/>
    </location>
</feature>
<gene>
    <name evidence="6" type="ORF">SAMN05661096_00722</name>
</gene>
<dbReference type="Gene3D" id="3.90.1150.10">
    <property type="entry name" value="Aspartate Aminotransferase, domain 1"/>
    <property type="match status" value="1"/>
</dbReference>
<protein>
    <submittedName>
        <fullName evidence="6">dTDP-4-amino-4,6-dideoxygalactose transaminase</fullName>
    </submittedName>
</protein>
<dbReference type="InterPro" id="IPR015424">
    <property type="entry name" value="PyrdxlP-dep_Trfase"/>
</dbReference>
<evidence type="ECO:0000256" key="4">
    <source>
        <dbReference type="PIRSR" id="PIRSR000390-2"/>
    </source>
</evidence>
<dbReference type="GO" id="GO:0030170">
    <property type="term" value="F:pyridoxal phosphate binding"/>
    <property type="evidence" value="ECO:0007669"/>
    <property type="project" value="TreeGrafter"/>
</dbReference>
<dbReference type="InterPro" id="IPR015422">
    <property type="entry name" value="PyrdxlP-dep_Trfase_small"/>
</dbReference>
<dbReference type="InterPro" id="IPR000653">
    <property type="entry name" value="DegT/StrS_aminotransferase"/>
</dbReference>
<dbReference type="GO" id="GO:0000271">
    <property type="term" value="P:polysaccharide biosynthetic process"/>
    <property type="evidence" value="ECO:0007669"/>
    <property type="project" value="TreeGrafter"/>
</dbReference>
<reference evidence="7" key="1">
    <citation type="submission" date="2017-04" db="EMBL/GenBank/DDBJ databases">
        <authorList>
            <person name="Varghese N."/>
            <person name="Submissions S."/>
        </authorList>
    </citation>
    <scope>NUCLEOTIDE SEQUENCE [LARGE SCALE GENOMIC DNA]</scope>
    <source>
        <strain evidence="7">DSM 4125</strain>
    </source>
</reference>
<evidence type="ECO:0000256" key="2">
    <source>
        <dbReference type="ARBA" id="ARBA00037999"/>
    </source>
</evidence>
<evidence type="ECO:0000313" key="6">
    <source>
        <dbReference type="EMBL" id="SMG15040.1"/>
    </source>
</evidence>
<keyword evidence="1 4" id="KW-0663">Pyridoxal phosphate</keyword>
<proteinExistence type="inferred from homology"/>
<dbReference type="RefSeq" id="WP_085515706.1">
    <property type="nucleotide sequence ID" value="NZ_FXAW01000001.1"/>
</dbReference>
<dbReference type="Pfam" id="PF01041">
    <property type="entry name" value="DegT_DnrJ_EryC1"/>
    <property type="match status" value="1"/>
</dbReference>
<dbReference type="EMBL" id="FXAW01000001">
    <property type="protein sequence ID" value="SMG15040.1"/>
    <property type="molecule type" value="Genomic_DNA"/>
</dbReference>
<evidence type="ECO:0000256" key="1">
    <source>
        <dbReference type="ARBA" id="ARBA00022898"/>
    </source>
</evidence>
<sequence length="367" mass="41665">MNIPFFSFEGMHPAIKGEMQETFEKFYDSNWYVLGEFTKQFEQDFAKWSNVNHAVGVSNGLDGLILALRCLNLNKGDEVIVPSNTYIASMLSITHNGLTPVLVEPNRETFNIDPDLIEEKITERTKAIMPVHLFGQPCEMDKITGIAKKHNLYVVEDNAQAHGAHYDNKKTGSWGDVNATSFYPGKNLGALGEAGAVTTDNIDFATKVKTLRNYGSNTKYYNEESGFNMRIDELQAGLLSVKLKYIEKWTRKRQEIANWYFESLKNLREIELPVILPKATHSFHLFVIKTKRRDELKEYLAQKGIGTLIHYPVPPHLQEAYKKWGCTIGDFPIAEELADSSLSLPLWPGMTKSQTKQITKIISDFFA</sequence>
<dbReference type="PANTHER" id="PTHR30244:SF36">
    <property type="entry name" value="3-OXO-GLUCOSE-6-PHOSPHATE:GLUTAMATE AMINOTRANSFERASE"/>
    <property type="match status" value="1"/>
</dbReference>
<accession>A0A1X7IJM2</accession>
<dbReference type="OrthoDB" id="9804264at2"/>
<feature type="modified residue" description="N6-(pyridoxal phosphate)lysine" evidence="4">
    <location>
        <position position="186"/>
    </location>
</feature>
<dbReference type="AlphaFoldDB" id="A0A1X7IJM2"/>